<feature type="domain" description="CN hydrolase" evidence="2">
    <location>
        <begin position="16"/>
        <end position="221"/>
    </location>
</feature>
<organism evidence="3 4">
    <name type="scientific">Prorocentrum cordatum</name>
    <dbReference type="NCBI Taxonomy" id="2364126"/>
    <lineage>
        <taxon>Eukaryota</taxon>
        <taxon>Sar</taxon>
        <taxon>Alveolata</taxon>
        <taxon>Dinophyceae</taxon>
        <taxon>Prorocentrales</taxon>
        <taxon>Prorocentraceae</taxon>
        <taxon>Prorocentrum</taxon>
    </lineage>
</organism>
<dbReference type="Pfam" id="PF00795">
    <property type="entry name" value="CN_hydrolase"/>
    <property type="match status" value="1"/>
</dbReference>
<dbReference type="Gene3D" id="3.60.110.10">
    <property type="entry name" value="Carbon-nitrogen hydrolase"/>
    <property type="match status" value="1"/>
</dbReference>
<evidence type="ECO:0000313" key="3">
    <source>
        <dbReference type="EMBL" id="CAK0790005.1"/>
    </source>
</evidence>
<dbReference type="EMBL" id="CAUYUJ010000337">
    <property type="protein sequence ID" value="CAK0790005.1"/>
    <property type="molecule type" value="Genomic_DNA"/>
</dbReference>
<evidence type="ECO:0000256" key="1">
    <source>
        <dbReference type="ARBA" id="ARBA00022801"/>
    </source>
</evidence>
<protein>
    <recommendedName>
        <fullName evidence="2">CN hydrolase domain-containing protein</fullName>
    </recommendedName>
</protein>
<dbReference type="Proteomes" id="UP001189429">
    <property type="component" value="Unassembled WGS sequence"/>
</dbReference>
<evidence type="ECO:0000259" key="2">
    <source>
        <dbReference type="PROSITE" id="PS50263"/>
    </source>
</evidence>
<reference evidence="3" key="1">
    <citation type="submission" date="2023-10" db="EMBL/GenBank/DDBJ databases">
        <authorList>
            <person name="Chen Y."/>
            <person name="Shah S."/>
            <person name="Dougan E. K."/>
            <person name="Thang M."/>
            <person name="Chan C."/>
        </authorList>
    </citation>
    <scope>NUCLEOTIDE SEQUENCE [LARGE SCALE GENOMIC DNA]</scope>
</reference>
<keyword evidence="1" id="KW-0378">Hydrolase</keyword>
<evidence type="ECO:0000313" key="4">
    <source>
        <dbReference type="Proteomes" id="UP001189429"/>
    </source>
</evidence>
<dbReference type="InterPro" id="IPR036526">
    <property type="entry name" value="C-N_Hydrolase_sf"/>
</dbReference>
<dbReference type="SUPFAM" id="SSF56317">
    <property type="entry name" value="Carbon-nitrogen hydrolase"/>
    <property type="match status" value="1"/>
</dbReference>
<accession>A0ABN9PIF3</accession>
<name>A0ABN9PIF3_9DINO</name>
<gene>
    <name evidence="3" type="ORF">PCOR1329_LOCUS1393</name>
</gene>
<dbReference type="InterPro" id="IPR050345">
    <property type="entry name" value="Aliph_Amidase/BUP"/>
</dbReference>
<comment type="caution">
    <text evidence="3">The sequence shown here is derived from an EMBL/GenBank/DDBJ whole genome shotgun (WGS) entry which is preliminary data.</text>
</comment>
<dbReference type="PROSITE" id="PS50263">
    <property type="entry name" value="CN_HYDROLASE"/>
    <property type="match status" value="1"/>
</dbReference>
<proteinExistence type="predicted"/>
<sequence>MGPGAAPAGARFSRPVRLALWQGALNAPGEWEAELREVARSAKEGGAELLLTPELCLPGFHFFGHSGFSAQREAVEARIATIASEEGLALCVGYAERRHGARDFWNTAVLVDSAGQVRHRYRKHHLWGNEANLGIVASDEDLEACPTTVPGLRARGAVEGYGFPHPKQAEEVVVETETYAQRACGSSMVVELDFPGPPSPCRVRVGVLICYDVEFPEMGGN</sequence>
<dbReference type="InterPro" id="IPR003010">
    <property type="entry name" value="C-N_Hydrolase"/>
</dbReference>
<keyword evidence="4" id="KW-1185">Reference proteome</keyword>
<dbReference type="PANTHER" id="PTHR43674">
    <property type="entry name" value="NITRILASE C965.09-RELATED"/>
    <property type="match status" value="1"/>
</dbReference>
<dbReference type="PANTHER" id="PTHR43674:SF16">
    <property type="entry name" value="CARBON-NITROGEN FAMILY, PUTATIVE (AFU_ORTHOLOGUE AFUA_5G02350)-RELATED"/>
    <property type="match status" value="1"/>
</dbReference>